<protein>
    <submittedName>
        <fullName evidence="1">Uncharacterized protein</fullName>
    </submittedName>
</protein>
<organism evidence="1 2">
    <name type="scientific">Morus notabilis</name>
    <dbReference type="NCBI Taxonomy" id="981085"/>
    <lineage>
        <taxon>Eukaryota</taxon>
        <taxon>Viridiplantae</taxon>
        <taxon>Streptophyta</taxon>
        <taxon>Embryophyta</taxon>
        <taxon>Tracheophyta</taxon>
        <taxon>Spermatophyta</taxon>
        <taxon>Magnoliopsida</taxon>
        <taxon>eudicotyledons</taxon>
        <taxon>Gunneridae</taxon>
        <taxon>Pentapetalae</taxon>
        <taxon>rosids</taxon>
        <taxon>fabids</taxon>
        <taxon>Rosales</taxon>
        <taxon>Moraceae</taxon>
        <taxon>Moreae</taxon>
        <taxon>Morus</taxon>
    </lineage>
</organism>
<dbReference type="EMBL" id="KE345788">
    <property type="protein sequence ID" value="EXC16100.1"/>
    <property type="molecule type" value="Genomic_DNA"/>
</dbReference>
<dbReference type="AlphaFoldDB" id="W9RX14"/>
<evidence type="ECO:0000313" key="2">
    <source>
        <dbReference type="Proteomes" id="UP000030645"/>
    </source>
</evidence>
<dbReference type="Proteomes" id="UP000030645">
    <property type="component" value="Unassembled WGS sequence"/>
</dbReference>
<proteinExistence type="predicted"/>
<keyword evidence="2" id="KW-1185">Reference proteome</keyword>
<sequence length="63" mass="7208">MKPSSFTRSPLCAIHSKPSFFTRSPDEFFPHCATPQIRMLGFGFLEEFISLYKNHSLLLVKSS</sequence>
<gene>
    <name evidence="1" type="ORF">L484_016204</name>
</gene>
<evidence type="ECO:0000313" key="1">
    <source>
        <dbReference type="EMBL" id="EXC16100.1"/>
    </source>
</evidence>
<reference evidence="2" key="1">
    <citation type="submission" date="2013-01" db="EMBL/GenBank/DDBJ databases">
        <title>Draft Genome Sequence of a Mulberry Tree, Morus notabilis C.K. Schneid.</title>
        <authorList>
            <person name="He N."/>
            <person name="Zhao S."/>
        </authorList>
    </citation>
    <scope>NUCLEOTIDE SEQUENCE</scope>
</reference>
<accession>W9RX14</accession>
<name>W9RX14_9ROSA</name>